<dbReference type="GO" id="GO:0030170">
    <property type="term" value="F:pyridoxal phosphate binding"/>
    <property type="evidence" value="ECO:0007669"/>
    <property type="project" value="InterPro"/>
</dbReference>
<keyword evidence="7" id="KW-1185">Reference proteome</keyword>
<dbReference type="InterPro" id="IPR001926">
    <property type="entry name" value="TrpB-like_PALP"/>
</dbReference>
<evidence type="ECO:0000256" key="3">
    <source>
        <dbReference type="ARBA" id="ARBA00023239"/>
    </source>
</evidence>
<dbReference type="NCBIfam" id="TIGR02035">
    <property type="entry name" value="D_Ser_am_lyase"/>
    <property type="match status" value="1"/>
</dbReference>
<evidence type="ECO:0000256" key="2">
    <source>
        <dbReference type="ARBA" id="ARBA00022898"/>
    </source>
</evidence>
<dbReference type="EMBL" id="BAUV01000069">
    <property type="protein sequence ID" value="GAE37378.1"/>
    <property type="molecule type" value="Genomic_DNA"/>
</dbReference>
<gene>
    <name evidence="4" type="primary">dsdA</name>
    <name evidence="6" type="ORF">JCM9157_4653</name>
</gene>
<dbReference type="GO" id="GO:0036088">
    <property type="term" value="P:D-serine catabolic process"/>
    <property type="evidence" value="ECO:0007669"/>
    <property type="project" value="TreeGrafter"/>
</dbReference>
<evidence type="ECO:0000313" key="7">
    <source>
        <dbReference type="Proteomes" id="UP000018896"/>
    </source>
</evidence>
<comment type="catalytic activity">
    <reaction evidence="4">
        <text>D-serine = pyruvate + NH4(+)</text>
        <dbReference type="Rhea" id="RHEA:13977"/>
        <dbReference type="ChEBI" id="CHEBI:15361"/>
        <dbReference type="ChEBI" id="CHEBI:28938"/>
        <dbReference type="ChEBI" id="CHEBI:35247"/>
        <dbReference type="EC" id="4.3.1.18"/>
    </reaction>
</comment>
<dbReference type="InterPro" id="IPR011780">
    <property type="entry name" value="D_Ser_am_lyase"/>
</dbReference>
<dbReference type="RefSeq" id="WP_052013301.1">
    <property type="nucleotide sequence ID" value="NZ_BAUV01000069.1"/>
</dbReference>
<accession>W4R0E3</accession>
<dbReference type="SUPFAM" id="SSF53686">
    <property type="entry name" value="Tryptophan synthase beta subunit-like PLP-dependent enzymes"/>
    <property type="match status" value="1"/>
</dbReference>
<evidence type="ECO:0000256" key="1">
    <source>
        <dbReference type="ARBA" id="ARBA00001933"/>
    </source>
</evidence>
<proteinExistence type="inferred from homology"/>
<comment type="cofactor">
    <cofactor evidence="1 4">
        <name>pyridoxal 5'-phosphate</name>
        <dbReference type="ChEBI" id="CHEBI:597326"/>
    </cofactor>
</comment>
<evidence type="ECO:0000259" key="5">
    <source>
        <dbReference type="Pfam" id="PF00291"/>
    </source>
</evidence>
<dbReference type="EC" id="4.3.1.18" evidence="4"/>
<dbReference type="InterPro" id="IPR036052">
    <property type="entry name" value="TrpB-like_PALP_sf"/>
</dbReference>
<dbReference type="Proteomes" id="UP000018896">
    <property type="component" value="Unassembled WGS sequence"/>
</dbReference>
<dbReference type="OrthoDB" id="9780546at2"/>
<evidence type="ECO:0000313" key="6">
    <source>
        <dbReference type="EMBL" id="GAE37378.1"/>
    </source>
</evidence>
<comment type="caution">
    <text evidence="6">The sequence shown here is derived from an EMBL/GenBank/DDBJ whole genome shotgun (WGS) entry which is preliminary data.</text>
</comment>
<dbReference type="NCBIfam" id="NF002823">
    <property type="entry name" value="PRK02991.1"/>
    <property type="match status" value="1"/>
</dbReference>
<keyword evidence="2 4" id="KW-0663">Pyridoxal phosphate</keyword>
<dbReference type="eggNOG" id="COG3048">
    <property type="taxonomic scope" value="Bacteria"/>
</dbReference>
<organism evidence="6 7">
    <name type="scientific">Halalkalibacter akibai (strain ATCC 43226 / DSM 21942 / CIP 109018 / JCM 9157 / 1139)</name>
    <name type="common">Bacillus akibai</name>
    <dbReference type="NCBI Taxonomy" id="1236973"/>
    <lineage>
        <taxon>Bacteria</taxon>
        <taxon>Bacillati</taxon>
        <taxon>Bacillota</taxon>
        <taxon>Bacilli</taxon>
        <taxon>Bacillales</taxon>
        <taxon>Bacillaceae</taxon>
        <taxon>Halalkalibacter</taxon>
    </lineage>
</organism>
<protein>
    <recommendedName>
        <fullName evidence="4">Probable D-serine dehydratase</fullName>
        <ecNumber evidence="4">4.3.1.18</ecNumber>
    </recommendedName>
    <alternativeName>
        <fullName evidence="4">D-serine deaminase</fullName>
        <shortName evidence="4">DSD</shortName>
    </alternativeName>
</protein>
<dbReference type="Gene3D" id="3.40.50.1100">
    <property type="match status" value="2"/>
</dbReference>
<keyword evidence="3 4" id="KW-0456">Lyase</keyword>
<sequence length="320" mass="35936">MSIPVNDLIERYPIIKKMMKLEPVFWQNQGVLPPHFPINGVDIDIIKDAAERFDRFKPFLMTAFHEYKQTNGEVESPLIKIPNMKKAIEKNFATSIKGNLYLKSDDMLPVAGSIKARGGFHEVFSIAEKIAHKHHLLKSKEDDYSYLLQPSCREVFSQYSIGVGSTGNLGLSIGMMSSKLGFNVTVHMSVEAKRWKKELLRQNGVEVIEYESDYSEAIKNGREQCSKNKNCYFIDDENSVELFAGYAVAALRLKEQLEKEQITVDVNHPLFVYLPCGVGGGPGGVTFGLKAVFKGAVHCFFAEPTHSPAMLMGLVTKKHR</sequence>
<dbReference type="Pfam" id="PF00291">
    <property type="entry name" value="PALP"/>
    <property type="match status" value="1"/>
</dbReference>
<dbReference type="InterPro" id="IPR050147">
    <property type="entry name" value="Ser/Thr_Dehydratase"/>
</dbReference>
<dbReference type="HAMAP" id="MF_01030">
    <property type="entry name" value="D_Ser_dehydrat"/>
    <property type="match status" value="1"/>
</dbReference>
<dbReference type="GO" id="GO:0016836">
    <property type="term" value="F:hydro-lyase activity"/>
    <property type="evidence" value="ECO:0007669"/>
    <property type="project" value="UniProtKB-UniRule"/>
</dbReference>
<dbReference type="PANTHER" id="PTHR48078:SF9">
    <property type="entry name" value="D-SERINE DEHYDRATASE"/>
    <property type="match status" value="1"/>
</dbReference>
<feature type="domain" description="Tryptophan synthase beta chain-like PALP" evidence="5">
    <location>
        <begin position="74"/>
        <end position="314"/>
    </location>
</feature>
<evidence type="ECO:0000256" key="4">
    <source>
        <dbReference type="HAMAP-Rule" id="MF_01030"/>
    </source>
</evidence>
<dbReference type="GO" id="GO:0008721">
    <property type="term" value="F:D-serine ammonia-lyase activity"/>
    <property type="evidence" value="ECO:0007669"/>
    <property type="project" value="UniProtKB-EC"/>
</dbReference>
<dbReference type="GO" id="GO:0009097">
    <property type="term" value="P:isoleucine biosynthetic process"/>
    <property type="evidence" value="ECO:0007669"/>
    <property type="project" value="TreeGrafter"/>
</dbReference>
<dbReference type="STRING" id="1236973.JCM9157_4653"/>
<comment type="similarity">
    <text evidence="4">Belongs to the serine/threonine dehydratase family. DsdA subfamily.</text>
</comment>
<feature type="modified residue" description="N6-(pyridoxal phosphate)lysine" evidence="4">
    <location>
        <position position="115"/>
    </location>
</feature>
<dbReference type="AlphaFoldDB" id="W4R0E3"/>
<dbReference type="PANTHER" id="PTHR48078">
    <property type="entry name" value="THREONINE DEHYDRATASE, MITOCHONDRIAL-RELATED"/>
    <property type="match status" value="1"/>
</dbReference>
<name>W4R0E3_HALA3</name>
<reference evidence="6 7" key="1">
    <citation type="journal article" date="2014" name="Genome Announc.">
        <title>Draft Genome Sequences of Three Alkaliphilic Bacillus Strains, Bacillus wakoensis JCM 9140T, Bacillus akibai JCM 9157T, and Bacillus hemicellulosilyticus JCM 9152T.</title>
        <authorList>
            <person name="Yuki M."/>
            <person name="Oshima K."/>
            <person name="Suda W."/>
            <person name="Oshida Y."/>
            <person name="Kitamura K."/>
            <person name="Iida T."/>
            <person name="Hattori M."/>
            <person name="Ohkuma M."/>
        </authorList>
    </citation>
    <scope>NUCLEOTIDE SEQUENCE [LARGE SCALE GENOMIC DNA]</scope>
    <source>
        <strain evidence="6 7">JCM 9157</strain>
    </source>
</reference>